<dbReference type="GO" id="GO:0030245">
    <property type="term" value="P:cellulose catabolic process"/>
    <property type="evidence" value="ECO:0007669"/>
    <property type="project" value="UniProtKB-KW"/>
</dbReference>
<feature type="active site" evidence="6">
    <location>
        <position position="506"/>
    </location>
</feature>
<evidence type="ECO:0000256" key="9">
    <source>
        <dbReference type="SAM" id="MobiDB-lite"/>
    </source>
</evidence>
<dbReference type="EMBL" id="QGDT01000013">
    <property type="protein sequence ID" value="PWJ55541.1"/>
    <property type="molecule type" value="Genomic_DNA"/>
</dbReference>
<dbReference type="InterPro" id="IPR001701">
    <property type="entry name" value="Glyco_hydro_9"/>
</dbReference>
<keyword evidence="4 6" id="KW-0326">Glycosidase</keyword>
<dbReference type="GO" id="GO:0008810">
    <property type="term" value="F:cellulase activity"/>
    <property type="evidence" value="ECO:0007669"/>
    <property type="project" value="UniProtKB-EC"/>
</dbReference>
<evidence type="ECO:0000313" key="12">
    <source>
        <dbReference type="EMBL" id="PWJ55541.1"/>
    </source>
</evidence>
<evidence type="ECO:0000256" key="3">
    <source>
        <dbReference type="ARBA" id="ARBA00023277"/>
    </source>
</evidence>
<dbReference type="Gene3D" id="1.50.10.10">
    <property type="match status" value="1"/>
</dbReference>
<keyword evidence="3 6" id="KW-0119">Carbohydrate metabolism</keyword>
<dbReference type="SUPFAM" id="SSF81296">
    <property type="entry name" value="E set domains"/>
    <property type="match status" value="1"/>
</dbReference>
<dbReference type="Gene3D" id="2.60.40.10">
    <property type="entry name" value="Immunoglobulins"/>
    <property type="match status" value="1"/>
</dbReference>
<dbReference type="PANTHER" id="PTHR22298">
    <property type="entry name" value="ENDO-1,4-BETA-GLUCANASE"/>
    <property type="match status" value="1"/>
</dbReference>
<evidence type="ECO:0000259" key="10">
    <source>
        <dbReference type="Pfam" id="PF00759"/>
    </source>
</evidence>
<dbReference type="PROSITE" id="PS00698">
    <property type="entry name" value="GH9_3"/>
    <property type="match status" value="1"/>
</dbReference>
<dbReference type="InterPro" id="IPR013783">
    <property type="entry name" value="Ig-like_fold"/>
</dbReference>
<keyword evidence="13" id="KW-1185">Reference proteome</keyword>
<feature type="active site" evidence="7">
    <location>
        <position position="558"/>
    </location>
</feature>
<dbReference type="CDD" id="cd02850">
    <property type="entry name" value="E_set_Cellulase_N"/>
    <property type="match status" value="1"/>
</dbReference>
<keyword evidence="2 6" id="KW-0378">Hydrolase</keyword>
<dbReference type="InterPro" id="IPR033126">
    <property type="entry name" value="Glyco_hydro_9_Asp/Glu_AS"/>
</dbReference>
<feature type="region of interest" description="Disordered" evidence="9">
    <location>
        <begin position="508"/>
        <end position="543"/>
    </location>
</feature>
<evidence type="ECO:0000256" key="2">
    <source>
        <dbReference type="ARBA" id="ARBA00022801"/>
    </source>
</evidence>
<dbReference type="InterPro" id="IPR014756">
    <property type="entry name" value="Ig_E-set"/>
</dbReference>
<dbReference type="SUPFAM" id="SSF48208">
    <property type="entry name" value="Six-hairpin glycosidases"/>
    <property type="match status" value="1"/>
</dbReference>
<comment type="caution">
    <text evidence="12">The sequence shown here is derived from an EMBL/GenBank/DDBJ whole genome shotgun (WGS) entry which is preliminary data.</text>
</comment>
<dbReference type="InterPro" id="IPR008928">
    <property type="entry name" value="6-hairpin_glycosidase_sf"/>
</dbReference>
<gene>
    <name evidence="12" type="ORF">CLV98_11317</name>
</gene>
<dbReference type="Pfam" id="PF00759">
    <property type="entry name" value="Glyco_hydro_9"/>
    <property type="match status" value="1"/>
</dbReference>
<protein>
    <recommendedName>
        <fullName evidence="8">Endoglucanase</fullName>
        <ecNumber evidence="8">3.2.1.4</ecNumber>
    </recommendedName>
</protein>
<dbReference type="EC" id="3.2.1.4" evidence="8"/>
<name>A0A316AD28_9BACT</name>
<evidence type="ECO:0000256" key="5">
    <source>
        <dbReference type="ARBA" id="ARBA00023326"/>
    </source>
</evidence>
<dbReference type="Proteomes" id="UP000245880">
    <property type="component" value="Unassembled WGS sequence"/>
</dbReference>
<comment type="similarity">
    <text evidence="1 6 8">Belongs to the glycosyl hydrolase 9 (cellulase E) family.</text>
</comment>
<dbReference type="RefSeq" id="WP_109677134.1">
    <property type="nucleotide sequence ID" value="NZ_QGDT01000013.1"/>
</dbReference>
<evidence type="ECO:0000313" key="13">
    <source>
        <dbReference type="Proteomes" id="UP000245880"/>
    </source>
</evidence>
<dbReference type="Pfam" id="PF02927">
    <property type="entry name" value="CelD_N"/>
    <property type="match status" value="1"/>
</dbReference>
<dbReference type="InterPro" id="IPR012341">
    <property type="entry name" value="6hp_glycosidase-like_sf"/>
</dbReference>
<reference evidence="12 13" key="1">
    <citation type="submission" date="2018-03" db="EMBL/GenBank/DDBJ databases">
        <title>Genomic Encyclopedia of Archaeal and Bacterial Type Strains, Phase II (KMG-II): from individual species to whole genera.</title>
        <authorList>
            <person name="Goeker M."/>
        </authorList>
    </citation>
    <scope>NUCLEOTIDE SEQUENCE [LARGE SCALE GENOMIC DNA]</scope>
    <source>
        <strain evidence="12 13">DSM 100346</strain>
    </source>
</reference>
<proteinExistence type="inferred from homology"/>
<organism evidence="12 13">
    <name type="scientific">Dyadobacter jejuensis</name>
    <dbReference type="NCBI Taxonomy" id="1082580"/>
    <lineage>
        <taxon>Bacteria</taxon>
        <taxon>Pseudomonadati</taxon>
        <taxon>Bacteroidota</taxon>
        <taxon>Cytophagia</taxon>
        <taxon>Cytophagales</taxon>
        <taxon>Spirosomataceae</taxon>
        <taxon>Dyadobacter</taxon>
    </lineage>
</organism>
<dbReference type="AlphaFoldDB" id="A0A316AD28"/>
<evidence type="ECO:0000256" key="1">
    <source>
        <dbReference type="ARBA" id="ARBA00007072"/>
    </source>
</evidence>
<keyword evidence="5 6" id="KW-0624">Polysaccharide degradation</keyword>
<keyword evidence="8" id="KW-0136">Cellulose degradation</keyword>
<feature type="active site" evidence="7">
    <location>
        <position position="549"/>
    </location>
</feature>
<evidence type="ECO:0000256" key="6">
    <source>
        <dbReference type="PROSITE-ProRule" id="PRU10059"/>
    </source>
</evidence>
<dbReference type="PROSITE" id="PS00592">
    <property type="entry name" value="GH9_2"/>
    <property type="match status" value="1"/>
</dbReference>
<evidence type="ECO:0000256" key="4">
    <source>
        <dbReference type="ARBA" id="ARBA00023295"/>
    </source>
</evidence>
<feature type="domain" description="Cellulase Ig-like" evidence="11">
    <location>
        <begin position="31"/>
        <end position="108"/>
    </location>
</feature>
<sequence length="580" mass="63927">MSGLNRNKTVVCLRFVILIFILETSWGYAQSSTSIRLNQVGFYPHAPKVAVVVNPTGTEFVVKDARTKKVALKGELGKELENQFSGKKSRVADFSGLKKQGEFYIEIVGGAKSANFKINKRVHQEVAAAALKGFYYQRASTALPEQYAGKWARQAGHPDDRVAIHASAISSSRPEGSVMSAPQGWYDAGDYNKYIVNSGITMGTLLSLYEDYPEFCKGLDTNIPESANAVPDILDEILWNLRWMLQMQDPADGGVYHKLTNANFDGTIMPEAATKPRYVVEKSTAAALNFAAVTAQSYRVYSKFEKDFPGLADSCLAASKKAWKWAERNPDLFYVQEEMNKKFDPDVTTGAYGDGHVEDEWSWAATELYVSTGEDGFLKRANYADELRLPSWNQVSALSNYALLKSTSRHKSEAGKAIIQFADKLLKDVDRQPFQTVMGKSVWDFSWGSNSVAANQGIALLQAYKLTDDIKYAQAALGNLDYLLGRNATNYCFLTGFGTNPVMHPHHRPSAADGVVEPVPGLLSGGPNPGKQDKCTTYTSNSPDESFTDDYCSYASNEIAINWNAPMVYLVAALEAIFGK</sequence>
<accession>A0A316AD28</accession>
<dbReference type="InterPro" id="IPR018221">
    <property type="entry name" value="Glyco_hydro_9_His_AS"/>
</dbReference>
<feature type="domain" description="Glycoside hydrolase family 9" evidence="10">
    <location>
        <begin position="124"/>
        <end position="570"/>
    </location>
</feature>
<dbReference type="OrthoDB" id="9808897at2"/>
<comment type="catalytic activity">
    <reaction evidence="8">
        <text>Endohydrolysis of (1-&gt;4)-beta-D-glucosidic linkages in cellulose, lichenin and cereal beta-D-glucans.</text>
        <dbReference type="EC" id="3.2.1.4"/>
    </reaction>
</comment>
<evidence type="ECO:0000256" key="8">
    <source>
        <dbReference type="RuleBase" id="RU361166"/>
    </source>
</evidence>
<dbReference type="InterPro" id="IPR004197">
    <property type="entry name" value="Cellulase_Ig-like"/>
</dbReference>
<evidence type="ECO:0000259" key="11">
    <source>
        <dbReference type="Pfam" id="PF02927"/>
    </source>
</evidence>
<evidence type="ECO:0000256" key="7">
    <source>
        <dbReference type="PROSITE-ProRule" id="PRU10060"/>
    </source>
</evidence>